<evidence type="ECO:0000256" key="2">
    <source>
        <dbReference type="ARBA" id="ARBA00007400"/>
    </source>
</evidence>
<keyword evidence="5 7" id="KW-1133">Transmembrane helix</keyword>
<dbReference type="PANTHER" id="PTHR40074">
    <property type="entry name" value="O-ACETYLTRANSFERASE WECH"/>
    <property type="match status" value="1"/>
</dbReference>
<keyword evidence="4 7" id="KW-0812">Transmembrane</keyword>
<feature type="transmembrane region" description="Helical" evidence="7">
    <location>
        <begin position="219"/>
        <end position="237"/>
    </location>
</feature>
<dbReference type="Proteomes" id="UP000093523">
    <property type="component" value="Unassembled WGS sequence"/>
</dbReference>
<evidence type="ECO:0000256" key="4">
    <source>
        <dbReference type="ARBA" id="ARBA00022692"/>
    </source>
</evidence>
<feature type="domain" description="Acyltransferase 3" evidence="8">
    <location>
        <begin position="8"/>
        <end position="325"/>
    </location>
</feature>
<keyword evidence="3" id="KW-1003">Cell membrane</keyword>
<dbReference type="PANTHER" id="PTHR40074:SF2">
    <property type="entry name" value="O-ACETYLTRANSFERASE WECH"/>
    <property type="match status" value="1"/>
</dbReference>
<dbReference type="GO" id="GO:0005886">
    <property type="term" value="C:plasma membrane"/>
    <property type="evidence" value="ECO:0007669"/>
    <property type="project" value="UniProtKB-SubCell"/>
</dbReference>
<feature type="transmembrane region" description="Helical" evidence="7">
    <location>
        <begin position="134"/>
        <end position="153"/>
    </location>
</feature>
<protein>
    <submittedName>
        <fullName evidence="9">Fucose 4-O-acetylase</fullName>
    </submittedName>
</protein>
<dbReference type="GO" id="GO:0009246">
    <property type="term" value="P:enterobacterial common antigen biosynthetic process"/>
    <property type="evidence" value="ECO:0007669"/>
    <property type="project" value="TreeGrafter"/>
</dbReference>
<evidence type="ECO:0000256" key="5">
    <source>
        <dbReference type="ARBA" id="ARBA00022989"/>
    </source>
</evidence>
<evidence type="ECO:0000259" key="8">
    <source>
        <dbReference type="Pfam" id="PF01757"/>
    </source>
</evidence>
<feature type="transmembrane region" description="Helical" evidence="7">
    <location>
        <begin position="286"/>
        <end position="307"/>
    </location>
</feature>
<dbReference type="AlphaFoldDB" id="A0A1B9NTK8"/>
<sequence length="341" mass="38721">MKNSHKIASLELGRLFALFAIIALHSQIFMTYLLVDDVPVFGYAFNQLTRFAVPFFFILSGYLIQPKLSISPFNTLKKYSSPLIKIWLVWSLLCLAMPFNWQRVATDGYLAERTGYWNWLTQNPLNALMEGGMVHLWFIPALVIAVAIIALFIHLNKSSLLIPVAVILYTYGVMGGSYQTLTEVWTPFFTRNGPFFSTLMVVIGFELRKRNVTLSSTKSLLLLLAGIVIHFSEAYWLTTYHVPFNQHDFLTGTPLIGIGLFLLLLSRPNIGNHPLTFKLSRHVLSIYVCHLLCVVVMLNITGMMGITLAAKDFLIVFGTVVLSTSFVLIVDRIFLKRWLFR</sequence>
<dbReference type="OrthoDB" id="1072135at2"/>
<comment type="similarity">
    <text evidence="2">Belongs to the acyltransferase 3 family.</text>
</comment>
<comment type="subcellular location">
    <subcellularLocation>
        <location evidence="1">Cell membrane</location>
        <topology evidence="1">Multi-pass membrane protein</topology>
    </subcellularLocation>
</comment>
<keyword evidence="6 7" id="KW-0472">Membrane</keyword>
<organism evidence="9 10">
    <name type="scientific">Aliivibrio logei</name>
    <name type="common">Vibrio logei</name>
    <dbReference type="NCBI Taxonomy" id="688"/>
    <lineage>
        <taxon>Bacteria</taxon>
        <taxon>Pseudomonadati</taxon>
        <taxon>Pseudomonadota</taxon>
        <taxon>Gammaproteobacteria</taxon>
        <taxon>Vibrionales</taxon>
        <taxon>Vibrionaceae</taxon>
        <taxon>Aliivibrio</taxon>
    </lineage>
</organism>
<feature type="transmembrane region" description="Helical" evidence="7">
    <location>
        <begin position="249"/>
        <end position="265"/>
    </location>
</feature>
<evidence type="ECO:0000256" key="3">
    <source>
        <dbReference type="ARBA" id="ARBA00022475"/>
    </source>
</evidence>
<dbReference type="Pfam" id="PF01757">
    <property type="entry name" value="Acyl_transf_3"/>
    <property type="match status" value="1"/>
</dbReference>
<evidence type="ECO:0000313" key="9">
    <source>
        <dbReference type="EMBL" id="OCH17042.1"/>
    </source>
</evidence>
<feature type="transmembrane region" description="Helical" evidence="7">
    <location>
        <begin position="313"/>
        <end position="335"/>
    </location>
</feature>
<evidence type="ECO:0000313" key="10">
    <source>
        <dbReference type="Proteomes" id="UP000093523"/>
    </source>
</evidence>
<dbReference type="RefSeq" id="WP_065612153.1">
    <property type="nucleotide sequence ID" value="NZ_CAWMPN010000031.1"/>
</dbReference>
<dbReference type="STRING" id="688.A6E04_19505"/>
<feature type="transmembrane region" description="Helical" evidence="7">
    <location>
        <begin position="84"/>
        <end position="101"/>
    </location>
</feature>
<gene>
    <name evidence="9" type="ORF">A6E04_19505</name>
</gene>
<dbReference type="InterPro" id="IPR002656">
    <property type="entry name" value="Acyl_transf_3_dom"/>
</dbReference>
<accession>A0A1B9NTK8</accession>
<feature type="transmembrane region" description="Helical" evidence="7">
    <location>
        <begin position="184"/>
        <end position="207"/>
    </location>
</feature>
<dbReference type="GO" id="GO:0016413">
    <property type="term" value="F:O-acetyltransferase activity"/>
    <property type="evidence" value="ECO:0007669"/>
    <property type="project" value="TreeGrafter"/>
</dbReference>
<reference evidence="9 10" key="1">
    <citation type="submission" date="2016-06" db="EMBL/GenBank/DDBJ databases">
        <authorList>
            <person name="Kjaerup R.B."/>
            <person name="Dalgaard T.S."/>
            <person name="Juul-Madsen H.R."/>
        </authorList>
    </citation>
    <scope>NUCLEOTIDE SEQUENCE [LARGE SCALE GENOMIC DNA]</scope>
    <source>
        <strain evidence="9 10">1S159</strain>
    </source>
</reference>
<proteinExistence type="inferred from homology"/>
<name>A0A1B9NTK8_ALILO</name>
<comment type="caution">
    <text evidence="9">The sequence shown here is derived from an EMBL/GenBank/DDBJ whole genome shotgun (WGS) entry which is preliminary data.</text>
</comment>
<dbReference type="EMBL" id="MAJU01000031">
    <property type="protein sequence ID" value="OCH17042.1"/>
    <property type="molecule type" value="Genomic_DNA"/>
</dbReference>
<feature type="transmembrane region" description="Helical" evidence="7">
    <location>
        <begin position="12"/>
        <end position="35"/>
    </location>
</feature>
<feature type="transmembrane region" description="Helical" evidence="7">
    <location>
        <begin position="47"/>
        <end position="64"/>
    </location>
</feature>
<evidence type="ECO:0000256" key="7">
    <source>
        <dbReference type="SAM" id="Phobius"/>
    </source>
</evidence>
<evidence type="ECO:0000256" key="6">
    <source>
        <dbReference type="ARBA" id="ARBA00023136"/>
    </source>
</evidence>
<feature type="transmembrane region" description="Helical" evidence="7">
    <location>
        <begin position="160"/>
        <end position="178"/>
    </location>
</feature>
<evidence type="ECO:0000256" key="1">
    <source>
        <dbReference type="ARBA" id="ARBA00004651"/>
    </source>
</evidence>